<name>A0A1Z9Z3A6_9GAMM</name>
<sequence length="460" mass="51735">MAPPSKNKTSSATTSINQQAQSNQQKDSFTPVVINQATINVFFDGTKNNLYNIDAHDRFKAQIAKNAKDYESYTNAYSNVAHLYSNRLLKKGISWVYIEGMGSSKYQEDSTRGFAFGSGETGIVERAKSAFNAIQQKLKDDQGQIKPNILILNVFGFSRGAATARHFVHLAKTQPRLFKDWGISANRIRFGFIGIFDTVSSFQDFGIDKKTAVFGLSGAGYNAVNPDFDDDVNELSLDFRALDSNDKKITKVCHIVACDEYREYFSLTNIIAAIRDKYGLEILMNGAHSDIGGSYPSGLSDGYHISNDKLKNWFLDQGFYKTDNIKTLQKVNPRAISPGHLASRKNIPNDYHKISLKIMRLIAQQFGGLTFNKNILVHEQKIPNGILKELIVRQPATVIKNLQWGNRLDLCLKDQAQVQNLRHQYLHWSARKSYNGGLTDDLGYTIRLKNGLPYRKIHNG</sequence>
<dbReference type="PANTHER" id="PTHR33840">
    <property type="match status" value="1"/>
</dbReference>
<dbReference type="OrthoDB" id="4378831at2"/>
<evidence type="ECO:0000313" key="4">
    <source>
        <dbReference type="Proteomes" id="UP000196536"/>
    </source>
</evidence>
<gene>
    <name evidence="3" type="ORF">CAP51_04795</name>
</gene>
<dbReference type="InterPro" id="IPR018712">
    <property type="entry name" value="Tle1-like_cat"/>
</dbReference>
<dbReference type="PANTHER" id="PTHR33840:SF1">
    <property type="entry name" value="TLE1 PHOSPHOLIPASE DOMAIN-CONTAINING PROTEIN"/>
    <property type="match status" value="1"/>
</dbReference>
<reference evidence="3 4" key="1">
    <citation type="submission" date="2017-05" db="EMBL/GenBank/DDBJ databases">
        <title>Acinetobacter populi ANC 5415 (= PBJ7), whole genome shotgun sequencing project.</title>
        <authorList>
            <person name="Nemec A."/>
            <person name="Radolfova-Krizova L."/>
        </authorList>
    </citation>
    <scope>NUCLEOTIDE SEQUENCE [LARGE SCALE GENOMIC DNA]</scope>
    <source>
        <strain evidence="3 4">PBJ7</strain>
    </source>
</reference>
<dbReference type="EMBL" id="NEXX01000001">
    <property type="protein sequence ID" value="OUY08934.1"/>
    <property type="molecule type" value="Genomic_DNA"/>
</dbReference>
<protein>
    <recommendedName>
        <fullName evidence="2">T6SS Phospholipase effector Tle1-like catalytic domain-containing protein</fullName>
    </recommendedName>
</protein>
<evidence type="ECO:0000259" key="2">
    <source>
        <dbReference type="Pfam" id="PF09994"/>
    </source>
</evidence>
<dbReference type="AlphaFoldDB" id="A0A1Z9Z3A6"/>
<dbReference type="Proteomes" id="UP000196536">
    <property type="component" value="Unassembled WGS sequence"/>
</dbReference>
<dbReference type="Pfam" id="PF09994">
    <property type="entry name" value="T6SS_Tle1-like_cat"/>
    <property type="match status" value="1"/>
</dbReference>
<feature type="domain" description="T6SS Phospholipase effector Tle1-like catalytic" evidence="2">
    <location>
        <begin position="185"/>
        <end position="299"/>
    </location>
</feature>
<comment type="caution">
    <text evidence="3">The sequence shown here is derived from an EMBL/GenBank/DDBJ whole genome shotgun (WGS) entry which is preliminary data.</text>
</comment>
<keyword evidence="4" id="KW-1185">Reference proteome</keyword>
<evidence type="ECO:0000313" key="3">
    <source>
        <dbReference type="EMBL" id="OUY08934.1"/>
    </source>
</evidence>
<proteinExistence type="predicted"/>
<accession>A0A1Z9Z3A6</accession>
<organism evidence="3 4">
    <name type="scientific">Acinetobacter populi</name>
    <dbReference type="NCBI Taxonomy" id="1582270"/>
    <lineage>
        <taxon>Bacteria</taxon>
        <taxon>Pseudomonadati</taxon>
        <taxon>Pseudomonadota</taxon>
        <taxon>Gammaproteobacteria</taxon>
        <taxon>Moraxellales</taxon>
        <taxon>Moraxellaceae</taxon>
        <taxon>Acinetobacter</taxon>
    </lineage>
</organism>
<feature type="region of interest" description="Disordered" evidence="1">
    <location>
        <begin position="1"/>
        <end position="28"/>
    </location>
</feature>
<dbReference type="RefSeq" id="WP_087619589.1">
    <property type="nucleotide sequence ID" value="NZ_NEXX01000001.1"/>
</dbReference>
<evidence type="ECO:0000256" key="1">
    <source>
        <dbReference type="SAM" id="MobiDB-lite"/>
    </source>
</evidence>